<sequence>MTTPTPAFVNSLASWAWLERTSAGPVAFLLLAHPDARQVERELVGLARALGLAPPRTRLPDTGARVTLVGRLRAVVQLDGCAHRVQVEVGERWSAFVGDGGPVLLLVGLDPLARCSPRERVEEYLGVGTLGGRLRLGAARGFRPRTP</sequence>
<comment type="caution">
    <text evidence="1">The sequence shown here is derived from an EMBL/GenBank/DDBJ whole genome shotgun (WGS) entry which is preliminary data.</text>
</comment>
<accession>A0ABT5ZP79</accession>
<keyword evidence="2" id="KW-1185">Reference proteome</keyword>
<gene>
    <name evidence="1" type="ORF">P3G67_19510</name>
</gene>
<protein>
    <submittedName>
        <fullName evidence="1">Uncharacterized protein</fullName>
    </submittedName>
</protein>
<dbReference type="RefSeq" id="WP_276094582.1">
    <property type="nucleotide sequence ID" value="NZ_JARJBC010000012.1"/>
</dbReference>
<name>A0ABT5ZP79_9ACTN</name>
<reference evidence="1 2" key="1">
    <citation type="submission" date="2023-03" db="EMBL/GenBank/DDBJ databases">
        <title>Draft genome sequence of Streptomyces sp. RB6PN23 isolated from peat swamp forest in Thailand.</title>
        <authorList>
            <person name="Klaysubun C."/>
            <person name="Duangmal K."/>
        </authorList>
    </citation>
    <scope>NUCLEOTIDE SEQUENCE [LARGE SCALE GENOMIC DNA]</scope>
    <source>
        <strain evidence="1 2">RB6PN23</strain>
    </source>
</reference>
<dbReference type="EMBL" id="JARJBC010000012">
    <property type="protein sequence ID" value="MDF3291384.1"/>
    <property type="molecule type" value="Genomic_DNA"/>
</dbReference>
<evidence type="ECO:0000313" key="2">
    <source>
        <dbReference type="Proteomes" id="UP001216579"/>
    </source>
</evidence>
<proteinExistence type="predicted"/>
<evidence type="ECO:0000313" key="1">
    <source>
        <dbReference type="EMBL" id="MDF3291384.1"/>
    </source>
</evidence>
<organism evidence="1 2">
    <name type="scientific">Streptomyces silvisoli</name>
    <dbReference type="NCBI Taxonomy" id="3034235"/>
    <lineage>
        <taxon>Bacteria</taxon>
        <taxon>Bacillati</taxon>
        <taxon>Actinomycetota</taxon>
        <taxon>Actinomycetes</taxon>
        <taxon>Kitasatosporales</taxon>
        <taxon>Streptomycetaceae</taxon>
        <taxon>Streptomyces</taxon>
    </lineage>
</organism>
<dbReference type="Proteomes" id="UP001216579">
    <property type="component" value="Unassembled WGS sequence"/>
</dbReference>